<proteinExistence type="predicted"/>
<dbReference type="GO" id="GO:0008028">
    <property type="term" value="F:monocarboxylic acid transmembrane transporter activity"/>
    <property type="evidence" value="ECO:0007669"/>
    <property type="project" value="TreeGrafter"/>
</dbReference>
<organism evidence="3 4">
    <name type="scientific">Portunus trituberculatus</name>
    <name type="common">Swimming crab</name>
    <name type="synonym">Neptunus trituberculatus</name>
    <dbReference type="NCBI Taxonomy" id="210409"/>
    <lineage>
        <taxon>Eukaryota</taxon>
        <taxon>Metazoa</taxon>
        <taxon>Ecdysozoa</taxon>
        <taxon>Arthropoda</taxon>
        <taxon>Crustacea</taxon>
        <taxon>Multicrustacea</taxon>
        <taxon>Malacostraca</taxon>
        <taxon>Eumalacostraca</taxon>
        <taxon>Eucarida</taxon>
        <taxon>Decapoda</taxon>
        <taxon>Pleocyemata</taxon>
        <taxon>Brachyura</taxon>
        <taxon>Eubrachyura</taxon>
        <taxon>Portunoidea</taxon>
        <taxon>Portunidae</taxon>
        <taxon>Portuninae</taxon>
        <taxon>Portunus</taxon>
    </lineage>
</organism>
<reference evidence="3 4" key="1">
    <citation type="submission" date="2019-05" db="EMBL/GenBank/DDBJ databases">
        <title>Another draft genome of Portunus trituberculatus and its Hox gene families provides insights of decapod evolution.</title>
        <authorList>
            <person name="Jeong J.-H."/>
            <person name="Song I."/>
            <person name="Kim S."/>
            <person name="Choi T."/>
            <person name="Kim D."/>
            <person name="Ryu S."/>
            <person name="Kim W."/>
        </authorList>
    </citation>
    <scope>NUCLEOTIDE SEQUENCE [LARGE SCALE GENOMIC DNA]</scope>
    <source>
        <tissue evidence="3">Muscle</tissue>
    </source>
</reference>
<dbReference type="EMBL" id="VSRR010000516">
    <property type="protein sequence ID" value="MPC16557.1"/>
    <property type="molecule type" value="Genomic_DNA"/>
</dbReference>
<gene>
    <name evidence="3" type="primary">slc16a12_2</name>
    <name evidence="3" type="ORF">E2C01_009385</name>
</gene>
<keyword evidence="2" id="KW-0472">Membrane</keyword>
<dbReference type="Pfam" id="PF07690">
    <property type="entry name" value="MFS_1"/>
    <property type="match status" value="2"/>
</dbReference>
<dbReference type="PANTHER" id="PTHR11360:SF306">
    <property type="entry name" value="RE01051P"/>
    <property type="match status" value="1"/>
</dbReference>
<evidence type="ECO:0000313" key="3">
    <source>
        <dbReference type="EMBL" id="MPC16557.1"/>
    </source>
</evidence>
<dbReference type="OrthoDB" id="2213137at2759"/>
<dbReference type="InterPro" id="IPR011701">
    <property type="entry name" value="MFS"/>
</dbReference>
<dbReference type="Proteomes" id="UP000324222">
    <property type="component" value="Unassembled WGS sequence"/>
</dbReference>
<evidence type="ECO:0000313" key="4">
    <source>
        <dbReference type="Proteomes" id="UP000324222"/>
    </source>
</evidence>
<sequence>MGLGSGITTTSGILIVSLYFERRRTIGSSICLSGNALGGFFMPPLVDHLLKAYGLRGAFLILAALQLHICAASMFFRPISVHAVVQAAELRRKDKLLPSVAASSPARFSSPSHFKTLWSRMKRHYVSVESVQETEVQHQVSFLRSASMLNSVPNLTLYARSWSVSGGPAFPDSRPSFNVGSRSSLSNNSTSKWSLTRLPMFAEHPTVMRLCSEDESIQRSSSGLMHHHGGSRRSSLPRILAGVDPRSSLTRQTSIRTAHSRIMESLQEQDKEDSEGILQSPSPDCDEKEEIEQMIKEGKDNEKLQIKEEEEQEKKENLEEEVKPNCCWECLRGLCDASLFRDGQFWVVAISVFLVACGTPFSLFYLPSYADSISISSSVTTGMLSMSSIVDLMGRLSTGVISDLHFCQLHYIYFISSLSAGSAVLILPHVTDTAALTGVLCVFGFFVGSWFVTIPAMLAAHHGASKLAASYGIVRLFNGIMNFISPQATVGMPGRGKLRVVPHRPPQRVEGVQVSVVEGKLGVFLHGQQSACARGHISEPSDHT</sequence>
<dbReference type="InterPro" id="IPR050327">
    <property type="entry name" value="Proton-linked_MCT"/>
</dbReference>
<keyword evidence="2" id="KW-0812">Transmembrane</keyword>
<feature type="transmembrane region" description="Helical" evidence="2">
    <location>
        <begin position="372"/>
        <end position="390"/>
    </location>
</feature>
<feature type="compositionally biased region" description="Basic and acidic residues" evidence="1">
    <location>
        <begin position="291"/>
        <end position="317"/>
    </location>
</feature>
<accession>A0A5B7D3D8</accession>
<keyword evidence="2" id="KW-1133">Transmembrane helix</keyword>
<feature type="region of interest" description="Disordered" evidence="1">
    <location>
        <begin position="213"/>
        <end position="317"/>
    </location>
</feature>
<feature type="transmembrane region" description="Helical" evidence="2">
    <location>
        <begin position="345"/>
        <end position="366"/>
    </location>
</feature>
<name>A0A5B7D3D8_PORTR</name>
<keyword evidence="4" id="KW-1185">Reference proteome</keyword>
<evidence type="ECO:0000256" key="2">
    <source>
        <dbReference type="SAM" id="Phobius"/>
    </source>
</evidence>
<feature type="compositionally biased region" description="Polar residues" evidence="1">
    <location>
        <begin position="247"/>
        <end position="257"/>
    </location>
</feature>
<protein>
    <submittedName>
        <fullName evidence="3">Monocarboxylate transporter 12</fullName>
    </submittedName>
</protein>
<dbReference type="Gene3D" id="1.20.1250.20">
    <property type="entry name" value="MFS general substrate transporter like domains"/>
    <property type="match status" value="2"/>
</dbReference>
<feature type="transmembrane region" description="Helical" evidence="2">
    <location>
        <begin position="411"/>
        <end position="430"/>
    </location>
</feature>
<dbReference type="InterPro" id="IPR036259">
    <property type="entry name" value="MFS_trans_sf"/>
</dbReference>
<dbReference type="AlphaFoldDB" id="A0A5B7D3D8"/>
<dbReference type="SUPFAM" id="SSF103473">
    <property type="entry name" value="MFS general substrate transporter"/>
    <property type="match status" value="1"/>
</dbReference>
<evidence type="ECO:0000256" key="1">
    <source>
        <dbReference type="SAM" id="MobiDB-lite"/>
    </source>
</evidence>
<feature type="transmembrane region" description="Helical" evidence="2">
    <location>
        <begin position="436"/>
        <end position="460"/>
    </location>
</feature>
<comment type="caution">
    <text evidence="3">The sequence shown here is derived from an EMBL/GenBank/DDBJ whole genome shotgun (WGS) entry which is preliminary data.</text>
</comment>
<dbReference type="PANTHER" id="PTHR11360">
    <property type="entry name" value="MONOCARBOXYLATE TRANSPORTER"/>
    <property type="match status" value="1"/>
</dbReference>